<dbReference type="AlphaFoldDB" id="A0A0E9U7L4"/>
<feature type="compositionally biased region" description="Basic residues" evidence="1">
    <location>
        <begin position="15"/>
        <end position="26"/>
    </location>
</feature>
<reference evidence="2" key="1">
    <citation type="submission" date="2014-11" db="EMBL/GenBank/DDBJ databases">
        <authorList>
            <person name="Amaro Gonzalez C."/>
        </authorList>
    </citation>
    <scope>NUCLEOTIDE SEQUENCE</scope>
</reference>
<feature type="region of interest" description="Disordered" evidence="1">
    <location>
        <begin position="1"/>
        <end position="47"/>
    </location>
</feature>
<dbReference type="EMBL" id="GBXM01046688">
    <property type="protein sequence ID" value="JAH61889.1"/>
    <property type="molecule type" value="Transcribed_RNA"/>
</dbReference>
<accession>A0A0E9U7L4</accession>
<evidence type="ECO:0000256" key="1">
    <source>
        <dbReference type="SAM" id="MobiDB-lite"/>
    </source>
</evidence>
<sequence length="88" mass="9683">MNYRTMRNSTIISPHTHHNYNPRSRAKSGISTNTFLTTRSPTRPKSNHRANLINMTKLAPIALIYQLSAGVEQPLIITLGVISALVGG</sequence>
<proteinExistence type="predicted"/>
<organism evidence="2">
    <name type="scientific">Anguilla anguilla</name>
    <name type="common">European freshwater eel</name>
    <name type="synonym">Muraena anguilla</name>
    <dbReference type="NCBI Taxonomy" id="7936"/>
    <lineage>
        <taxon>Eukaryota</taxon>
        <taxon>Metazoa</taxon>
        <taxon>Chordata</taxon>
        <taxon>Craniata</taxon>
        <taxon>Vertebrata</taxon>
        <taxon>Euteleostomi</taxon>
        <taxon>Actinopterygii</taxon>
        <taxon>Neopterygii</taxon>
        <taxon>Teleostei</taxon>
        <taxon>Anguilliformes</taxon>
        <taxon>Anguillidae</taxon>
        <taxon>Anguilla</taxon>
    </lineage>
</organism>
<evidence type="ECO:0000313" key="2">
    <source>
        <dbReference type="EMBL" id="JAH61889.1"/>
    </source>
</evidence>
<name>A0A0E9U7L4_ANGAN</name>
<reference evidence="2" key="2">
    <citation type="journal article" date="2015" name="Fish Shellfish Immunol.">
        <title>Early steps in the European eel (Anguilla anguilla)-Vibrio vulnificus interaction in the gills: Role of the RtxA13 toxin.</title>
        <authorList>
            <person name="Callol A."/>
            <person name="Pajuelo D."/>
            <person name="Ebbesson L."/>
            <person name="Teles M."/>
            <person name="MacKenzie S."/>
            <person name="Amaro C."/>
        </authorList>
    </citation>
    <scope>NUCLEOTIDE SEQUENCE</scope>
</reference>
<feature type="compositionally biased region" description="Polar residues" evidence="1">
    <location>
        <begin position="29"/>
        <end position="44"/>
    </location>
</feature>
<protein>
    <submittedName>
        <fullName evidence="2">Uncharacterized protein</fullName>
    </submittedName>
</protein>
<feature type="compositionally biased region" description="Polar residues" evidence="1">
    <location>
        <begin position="1"/>
        <end position="13"/>
    </location>
</feature>